<gene>
    <name evidence="1" type="ORF">GGQ90_005537</name>
</gene>
<keyword evidence="2" id="KW-1185">Reference proteome</keyword>
<accession>A0A7W6PY95</accession>
<sequence>MEQMMQTQPRLMTMTDDERVAALAGPPECVAPLLLEAAEAGHGEAQLLAGQLCLDGKGLERDPVAALRWFGLAAQGGNAMAMNMVGRCCEHGWGTGVDKILAARWYGAAADQGLDWGLYNLATLHALGEGVPQDRTRALALFRQAAAMGHAKSINMIGSFYEDGWVVDRDMEQAADHYRRAAEGGDFRGQFNHARMLAANGDEQGARFWLDRMQETATPAFLAKAENWIRKNLQNGRVAAAV</sequence>
<dbReference type="EMBL" id="JACIEU010000046">
    <property type="protein sequence ID" value="MBB4151723.1"/>
    <property type="molecule type" value="Genomic_DNA"/>
</dbReference>
<dbReference type="PANTHER" id="PTHR43628:SF1">
    <property type="entry name" value="CHITIN SYNTHASE REGULATORY FACTOR 2-RELATED"/>
    <property type="match status" value="1"/>
</dbReference>
<dbReference type="InterPro" id="IPR011990">
    <property type="entry name" value="TPR-like_helical_dom_sf"/>
</dbReference>
<dbReference type="AlphaFoldDB" id="A0A7W6PY95"/>
<organism evidence="1 2">
    <name type="scientific">Sphingobium scionense</name>
    <dbReference type="NCBI Taxonomy" id="1404341"/>
    <lineage>
        <taxon>Bacteria</taxon>
        <taxon>Pseudomonadati</taxon>
        <taxon>Pseudomonadota</taxon>
        <taxon>Alphaproteobacteria</taxon>
        <taxon>Sphingomonadales</taxon>
        <taxon>Sphingomonadaceae</taxon>
        <taxon>Sphingobium</taxon>
    </lineage>
</organism>
<dbReference type="Gene3D" id="1.25.40.10">
    <property type="entry name" value="Tetratricopeptide repeat domain"/>
    <property type="match status" value="1"/>
</dbReference>
<evidence type="ECO:0000313" key="1">
    <source>
        <dbReference type="EMBL" id="MBB4151723.1"/>
    </source>
</evidence>
<protein>
    <recommendedName>
        <fullName evidence="3">Sel1 repeat family protein</fullName>
    </recommendedName>
</protein>
<dbReference type="RefSeq" id="WP_246428470.1">
    <property type="nucleotide sequence ID" value="NZ_JACIEU010000046.1"/>
</dbReference>
<reference evidence="1 2" key="1">
    <citation type="submission" date="2020-08" db="EMBL/GenBank/DDBJ databases">
        <title>Genomic Encyclopedia of Type Strains, Phase IV (KMG-IV): sequencing the most valuable type-strain genomes for metagenomic binning, comparative biology and taxonomic classification.</title>
        <authorList>
            <person name="Goeker M."/>
        </authorList>
    </citation>
    <scope>NUCLEOTIDE SEQUENCE [LARGE SCALE GENOMIC DNA]</scope>
    <source>
        <strain evidence="1 2">DSM 19371</strain>
    </source>
</reference>
<evidence type="ECO:0000313" key="2">
    <source>
        <dbReference type="Proteomes" id="UP000590524"/>
    </source>
</evidence>
<dbReference type="PANTHER" id="PTHR43628">
    <property type="entry name" value="ACTIVATOR OF C KINASE PROTEIN 1-RELATED"/>
    <property type="match status" value="1"/>
</dbReference>
<dbReference type="Proteomes" id="UP000590524">
    <property type="component" value="Unassembled WGS sequence"/>
</dbReference>
<name>A0A7W6PY95_9SPHN</name>
<proteinExistence type="predicted"/>
<dbReference type="Pfam" id="PF08238">
    <property type="entry name" value="Sel1"/>
    <property type="match status" value="4"/>
</dbReference>
<evidence type="ECO:0008006" key="3">
    <source>
        <dbReference type="Google" id="ProtNLM"/>
    </source>
</evidence>
<dbReference type="InterPro" id="IPR006597">
    <property type="entry name" value="Sel1-like"/>
</dbReference>
<comment type="caution">
    <text evidence="1">The sequence shown here is derived from an EMBL/GenBank/DDBJ whole genome shotgun (WGS) entry which is preliminary data.</text>
</comment>
<dbReference type="SUPFAM" id="SSF81901">
    <property type="entry name" value="HCP-like"/>
    <property type="match status" value="1"/>
</dbReference>
<dbReference type="SMART" id="SM00671">
    <property type="entry name" value="SEL1"/>
    <property type="match status" value="4"/>
</dbReference>
<dbReference type="InterPro" id="IPR052945">
    <property type="entry name" value="Mitotic_Regulator"/>
</dbReference>